<keyword evidence="2" id="KW-1185">Reference proteome</keyword>
<dbReference type="Proteomes" id="UP000826775">
    <property type="component" value="Chromosome"/>
</dbReference>
<evidence type="ECO:0000313" key="2">
    <source>
        <dbReference type="Proteomes" id="UP000826775"/>
    </source>
</evidence>
<dbReference type="EMBL" id="AP024814">
    <property type="protein sequence ID" value="BCZ18259.1"/>
    <property type="molecule type" value="Genomic_DNA"/>
</dbReference>
<accession>A0ABN6I6P1</accession>
<sequence>MALAHFVGPVKDSHFIRADLKPYDPKILTGARGCGGGQDKQEGAFVPLKTPLVARNPKADTKEGLMGIDFGTTNTMVAHQEENAQVYFMRIGTENPTIINFNDLTCFLENHNAQARRPNTKWADVSVAHRVCDDMNQPPSIFDNLF</sequence>
<protein>
    <submittedName>
        <fullName evidence="1">Uncharacterized protein</fullName>
    </submittedName>
</protein>
<name>A0ABN6I6P1_9HELI</name>
<gene>
    <name evidence="1" type="ORF">NHP190003_15410</name>
</gene>
<evidence type="ECO:0000313" key="1">
    <source>
        <dbReference type="EMBL" id="BCZ18259.1"/>
    </source>
</evidence>
<reference evidence="1 2" key="1">
    <citation type="submission" date="2021-07" db="EMBL/GenBank/DDBJ databases">
        <title>Novel Helicobacter sp. Isolated from a dog.</title>
        <authorList>
            <person name="Rimbara E."/>
            <person name="Suzuki M."/>
        </authorList>
    </citation>
    <scope>NUCLEOTIDE SEQUENCE [LARGE SCALE GENOMIC DNA]</scope>
    <source>
        <strain evidence="2">NHP19-003</strain>
    </source>
</reference>
<dbReference type="RefSeq" id="WP_221279481.1">
    <property type="nucleotide sequence ID" value="NZ_AP024814.1"/>
</dbReference>
<proteinExistence type="predicted"/>
<organism evidence="1 2">
    <name type="scientific">Helicobacter gastrocanis</name>
    <dbReference type="NCBI Taxonomy" id="2849641"/>
    <lineage>
        <taxon>Bacteria</taxon>
        <taxon>Pseudomonadati</taxon>
        <taxon>Campylobacterota</taxon>
        <taxon>Epsilonproteobacteria</taxon>
        <taxon>Campylobacterales</taxon>
        <taxon>Helicobacteraceae</taxon>
        <taxon>Helicobacter</taxon>
    </lineage>
</organism>